<dbReference type="STRING" id="906689.A0A2I0VLU2"/>
<evidence type="ECO:0000256" key="2">
    <source>
        <dbReference type="ARBA" id="ARBA00022617"/>
    </source>
</evidence>
<dbReference type="Gene3D" id="1.10.630.10">
    <property type="entry name" value="Cytochrome P450"/>
    <property type="match status" value="1"/>
</dbReference>
<dbReference type="GO" id="GO:0004497">
    <property type="term" value="F:monooxygenase activity"/>
    <property type="evidence" value="ECO:0007669"/>
    <property type="project" value="InterPro"/>
</dbReference>
<dbReference type="GO" id="GO:0019752">
    <property type="term" value="P:carboxylic acid metabolic process"/>
    <property type="evidence" value="ECO:0007669"/>
    <property type="project" value="UniProtKB-ARBA"/>
</dbReference>
<evidence type="ECO:0000313" key="7">
    <source>
        <dbReference type="EMBL" id="PKU64379.1"/>
    </source>
</evidence>
<dbReference type="GO" id="GO:0020037">
    <property type="term" value="F:heme binding"/>
    <property type="evidence" value="ECO:0007669"/>
    <property type="project" value="InterPro"/>
</dbReference>
<dbReference type="PANTHER" id="PTHR24286">
    <property type="entry name" value="CYTOCHROME P450 26"/>
    <property type="match status" value="1"/>
</dbReference>
<reference evidence="7 8" key="1">
    <citation type="journal article" date="2016" name="Sci. Rep.">
        <title>The Dendrobium catenatum Lindl. genome sequence provides insights into polysaccharide synthase, floral development and adaptive evolution.</title>
        <authorList>
            <person name="Zhang G.Q."/>
            <person name="Xu Q."/>
            <person name="Bian C."/>
            <person name="Tsai W.C."/>
            <person name="Yeh C.M."/>
            <person name="Liu K.W."/>
            <person name="Yoshida K."/>
            <person name="Zhang L.S."/>
            <person name="Chang S.B."/>
            <person name="Chen F."/>
            <person name="Shi Y."/>
            <person name="Su Y.Y."/>
            <person name="Zhang Y.Q."/>
            <person name="Chen L.J."/>
            <person name="Yin Y."/>
            <person name="Lin M."/>
            <person name="Huang H."/>
            <person name="Deng H."/>
            <person name="Wang Z.W."/>
            <person name="Zhu S.L."/>
            <person name="Zhao X."/>
            <person name="Deng C."/>
            <person name="Niu S.C."/>
            <person name="Huang J."/>
            <person name="Wang M."/>
            <person name="Liu G.H."/>
            <person name="Yang H.J."/>
            <person name="Xiao X.J."/>
            <person name="Hsiao Y.Y."/>
            <person name="Wu W.L."/>
            <person name="Chen Y.Y."/>
            <person name="Mitsuda N."/>
            <person name="Ohme-Takagi M."/>
            <person name="Luo Y.B."/>
            <person name="Van de Peer Y."/>
            <person name="Liu Z.J."/>
        </authorList>
    </citation>
    <scope>NUCLEOTIDE SEQUENCE [LARGE SCALE GENOMIC DNA]</scope>
    <source>
        <tissue evidence="7">The whole plant</tissue>
    </source>
</reference>
<comment type="similarity">
    <text evidence="1">Belongs to the cytochrome P450 family.</text>
</comment>
<dbReference type="InterPro" id="IPR036396">
    <property type="entry name" value="Cyt_P450_sf"/>
</dbReference>
<dbReference type="GO" id="GO:0016705">
    <property type="term" value="F:oxidoreductase activity, acting on paired donors, with incorporation or reduction of molecular oxygen"/>
    <property type="evidence" value="ECO:0007669"/>
    <property type="project" value="InterPro"/>
</dbReference>
<keyword evidence="2" id="KW-0349">Heme</keyword>
<reference evidence="7 8" key="2">
    <citation type="journal article" date="2017" name="Nature">
        <title>The Apostasia genome and the evolution of orchids.</title>
        <authorList>
            <person name="Zhang G.Q."/>
            <person name="Liu K.W."/>
            <person name="Li Z."/>
            <person name="Lohaus R."/>
            <person name="Hsiao Y.Y."/>
            <person name="Niu S.C."/>
            <person name="Wang J.Y."/>
            <person name="Lin Y.C."/>
            <person name="Xu Q."/>
            <person name="Chen L.J."/>
            <person name="Yoshida K."/>
            <person name="Fujiwara S."/>
            <person name="Wang Z.W."/>
            <person name="Zhang Y.Q."/>
            <person name="Mitsuda N."/>
            <person name="Wang M."/>
            <person name="Liu G.H."/>
            <person name="Pecoraro L."/>
            <person name="Huang H.X."/>
            <person name="Xiao X.J."/>
            <person name="Lin M."/>
            <person name="Wu X.Y."/>
            <person name="Wu W.L."/>
            <person name="Chen Y.Y."/>
            <person name="Chang S.B."/>
            <person name="Sakamoto S."/>
            <person name="Ohme-Takagi M."/>
            <person name="Yagi M."/>
            <person name="Zeng S.J."/>
            <person name="Shen C.Y."/>
            <person name="Yeh C.M."/>
            <person name="Luo Y.B."/>
            <person name="Tsai W.C."/>
            <person name="Van de Peer Y."/>
            <person name="Liu Z.J."/>
        </authorList>
    </citation>
    <scope>NUCLEOTIDE SEQUENCE [LARGE SCALE GENOMIC DNA]</scope>
    <source>
        <tissue evidence="7">The whole plant</tissue>
    </source>
</reference>
<dbReference type="SUPFAM" id="SSF48264">
    <property type="entry name" value="Cytochrome P450"/>
    <property type="match status" value="1"/>
</dbReference>
<dbReference type="OrthoDB" id="2789670at2759"/>
<sequence length="505" mass="56071">MSSVTKKAAAAAAAAAEENIDRDNAHSAACNGLEIKEIPGSYGIPFISPIMDRLEYFYFKGQDNFFKTRIERYGSTVFRTNMPPGPFMASNPRVIAVLDAKSFPVLFDSSRIEKKDVLYGTYLPSTKLTGNYRICANLDPSEPNHAKIKQFLLNLLSSRKDQIIPAFRTSFVAPLFAKLESQITSNGQSDFNKLNDKFALEFLGDAYFGSSPSKTGLDLQSNATKWLFLQLAPLISKLIPFCFLEDLLLHTFPYPPFLVKSDYNALYSYFRSVGGGAVDNLATQAGLSREEAIHNLLYATIFNAYGGFKVLLPTILKWLAFSSSNTDLHARIAAEARSAVGGENGQLTITALEKMDLIRSVVYEALRIDPPVQFQYGHAKKDFILESHDAAFQVRKGEMIFGYQPFATTDSRVFGSDAREFVPDRFVGDNGRLLKYVWWSNGPETEDPTVGNKQCAGKDFVVLVARLFVAELFLRYDSFTAVVGKFLLGAQVTFTSVNKAKTKIA</sequence>
<dbReference type="FunFam" id="1.10.630.10:FF:000024">
    <property type="entry name" value="Allene oxide synthase, chloroplastic"/>
    <property type="match status" value="1"/>
</dbReference>
<keyword evidence="5" id="KW-0456">Lyase</keyword>
<dbReference type="EMBL" id="KZ503429">
    <property type="protein sequence ID" value="PKU64379.1"/>
    <property type="molecule type" value="Genomic_DNA"/>
</dbReference>
<evidence type="ECO:0000256" key="4">
    <source>
        <dbReference type="ARBA" id="ARBA00023004"/>
    </source>
</evidence>
<accession>A0A2I0VLU2</accession>
<evidence type="ECO:0000256" key="3">
    <source>
        <dbReference type="ARBA" id="ARBA00022723"/>
    </source>
</evidence>
<comment type="pathway">
    <text evidence="6">Lipid metabolism; oxylipin biosynthesis.</text>
</comment>
<protein>
    <submittedName>
        <fullName evidence="7">Allene oxide synthase, chloroplastic</fullName>
    </submittedName>
</protein>
<evidence type="ECO:0000313" key="8">
    <source>
        <dbReference type="Proteomes" id="UP000233837"/>
    </source>
</evidence>
<dbReference type="PANTHER" id="PTHR24286:SF302">
    <property type="entry name" value="ALLENE OXIDE SYNTHASE 2"/>
    <property type="match status" value="1"/>
</dbReference>
<proteinExistence type="inferred from homology"/>
<evidence type="ECO:0000256" key="1">
    <source>
        <dbReference type="ARBA" id="ARBA00010617"/>
    </source>
</evidence>
<evidence type="ECO:0000256" key="5">
    <source>
        <dbReference type="ARBA" id="ARBA00023239"/>
    </source>
</evidence>
<evidence type="ECO:0000256" key="6">
    <source>
        <dbReference type="ARBA" id="ARBA00060657"/>
    </source>
</evidence>
<organism evidence="7 8">
    <name type="scientific">Dendrobium catenatum</name>
    <dbReference type="NCBI Taxonomy" id="906689"/>
    <lineage>
        <taxon>Eukaryota</taxon>
        <taxon>Viridiplantae</taxon>
        <taxon>Streptophyta</taxon>
        <taxon>Embryophyta</taxon>
        <taxon>Tracheophyta</taxon>
        <taxon>Spermatophyta</taxon>
        <taxon>Magnoliopsida</taxon>
        <taxon>Liliopsida</taxon>
        <taxon>Asparagales</taxon>
        <taxon>Orchidaceae</taxon>
        <taxon>Epidendroideae</taxon>
        <taxon>Malaxideae</taxon>
        <taxon>Dendrobiinae</taxon>
        <taxon>Dendrobium</taxon>
    </lineage>
</organism>
<dbReference type="GO" id="GO:0005506">
    <property type="term" value="F:iron ion binding"/>
    <property type="evidence" value="ECO:0007669"/>
    <property type="project" value="InterPro"/>
</dbReference>
<keyword evidence="8" id="KW-1185">Reference proteome</keyword>
<dbReference type="Pfam" id="PF00067">
    <property type="entry name" value="p450"/>
    <property type="match status" value="1"/>
</dbReference>
<keyword evidence="3" id="KW-0479">Metal-binding</keyword>
<gene>
    <name evidence="7" type="primary">CYP74A</name>
    <name evidence="7" type="ORF">MA16_Dca005302</name>
</gene>
<dbReference type="Proteomes" id="UP000233837">
    <property type="component" value="Unassembled WGS sequence"/>
</dbReference>
<dbReference type="InterPro" id="IPR001128">
    <property type="entry name" value="Cyt_P450"/>
</dbReference>
<name>A0A2I0VLU2_9ASPA</name>
<dbReference type="GO" id="GO:0016829">
    <property type="term" value="F:lyase activity"/>
    <property type="evidence" value="ECO:0007669"/>
    <property type="project" value="UniProtKB-KW"/>
</dbReference>
<keyword evidence="4" id="KW-0408">Iron</keyword>
<dbReference type="CDD" id="cd11071">
    <property type="entry name" value="CYP74"/>
    <property type="match status" value="1"/>
</dbReference>
<dbReference type="AlphaFoldDB" id="A0A2I0VLU2"/>
<dbReference type="GO" id="GO:0016125">
    <property type="term" value="P:sterol metabolic process"/>
    <property type="evidence" value="ECO:0007669"/>
    <property type="project" value="TreeGrafter"/>
</dbReference>